<proteinExistence type="predicted"/>
<keyword evidence="2" id="KW-1185">Reference proteome</keyword>
<evidence type="ECO:0000313" key="2">
    <source>
        <dbReference type="Proteomes" id="UP000499080"/>
    </source>
</evidence>
<evidence type="ECO:0000313" key="1">
    <source>
        <dbReference type="EMBL" id="GBO40096.1"/>
    </source>
</evidence>
<comment type="caution">
    <text evidence="1">The sequence shown here is derived from an EMBL/GenBank/DDBJ whole genome shotgun (WGS) entry which is preliminary data.</text>
</comment>
<dbReference type="AlphaFoldDB" id="A0A4Y2WTG9"/>
<reference evidence="1 2" key="1">
    <citation type="journal article" date="2019" name="Sci. Rep.">
        <title>Orb-weaving spider Araneus ventricosus genome elucidates the spidroin gene catalogue.</title>
        <authorList>
            <person name="Kono N."/>
            <person name="Nakamura H."/>
            <person name="Ohtoshi R."/>
            <person name="Moran D.A.P."/>
            <person name="Shinohara A."/>
            <person name="Yoshida Y."/>
            <person name="Fujiwara M."/>
            <person name="Mori M."/>
            <person name="Tomita M."/>
            <person name="Arakawa K."/>
        </authorList>
    </citation>
    <scope>NUCLEOTIDE SEQUENCE [LARGE SCALE GENOMIC DNA]</scope>
</reference>
<dbReference type="Proteomes" id="UP000499080">
    <property type="component" value="Unassembled WGS sequence"/>
</dbReference>
<accession>A0A4Y2WTG9</accession>
<name>A0A4Y2WTG9_ARAVE</name>
<protein>
    <submittedName>
        <fullName evidence="1">Uncharacterized protein</fullName>
    </submittedName>
</protein>
<dbReference type="EMBL" id="BGPR01065271">
    <property type="protein sequence ID" value="GBO40096.1"/>
    <property type="molecule type" value="Genomic_DNA"/>
</dbReference>
<gene>
    <name evidence="1" type="ORF">AVEN_108853_1</name>
</gene>
<sequence length="113" mass="12557">MTTLSYVGLKCEINVLTFCIAVTFYSKACGIISSVDPFRFVGVVPQIMRGGDPVVKFKYLLLGSFHQGEVPKPAQIPKLAGLCSEGLREEPKENSVVAVEQILLSWKRLERRI</sequence>
<organism evidence="1 2">
    <name type="scientific">Araneus ventricosus</name>
    <name type="common">Orbweaver spider</name>
    <name type="synonym">Epeira ventricosa</name>
    <dbReference type="NCBI Taxonomy" id="182803"/>
    <lineage>
        <taxon>Eukaryota</taxon>
        <taxon>Metazoa</taxon>
        <taxon>Ecdysozoa</taxon>
        <taxon>Arthropoda</taxon>
        <taxon>Chelicerata</taxon>
        <taxon>Arachnida</taxon>
        <taxon>Araneae</taxon>
        <taxon>Araneomorphae</taxon>
        <taxon>Entelegynae</taxon>
        <taxon>Araneoidea</taxon>
        <taxon>Araneidae</taxon>
        <taxon>Araneus</taxon>
    </lineage>
</organism>